<reference evidence="1" key="2">
    <citation type="submission" date="2025-09" db="UniProtKB">
        <authorList>
            <consortium name="EnsemblPlants"/>
        </authorList>
    </citation>
    <scope>IDENTIFICATION</scope>
</reference>
<organism evidence="1 2">
    <name type="scientific">Avena sativa</name>
    <name type="common">Oat</name>
    <dbReference type="NCBI Taxonomy" id="4498"/>
    <lineage>
        <taxon>Eukaryota</taxon>
        <taxon>Viridiplantae</taxon>
        <taxon>Streptophyta</taxon>
        <taxon>Embryophyta</taxon>
        <taxon>Tracheophyta</taxon>
        <taxon>Spermatophyta</taxon>
        <taxon>Magnoliopsida</taxon>
        <taxon>Liliopsida</taxon>
        <taxon>Poales</taxon>
        <taxon>Poaceae</taxon>
        <taxon>BOP clade</taxon>
        <taxon>Pooideae</taxon>
        <taxon>Poodae</taxon>
        <taxon>Poeae</taxon>
        <taxon>Poeae Chloroplast Group 1 (Aveneae type)</taxon>
        <taxon>Aveninae</taxon>
        <taxon>Avena</taxon>
    </lineage>
</organism>
<dbReference type="EnsemblPlants" id="AVESA.00010b.r2.3CG0471510.1">
    <property type="protein sequence ID" value="AVESA.00010b.r2.3CG0471510.1.CDS"/>
    <property type="gene ID" value="AVESA.00010b.r2.3CG0471510"/>
</dbReference>
<dbReference type="Proteomes" id="UP001732700">
    <property type="component" value="Chromosome 3C"/>
</dbReference>
<accession>A0ACD5VR31</accession>
<proteinExistence type="predicted"/>
<reference evidence="1" key="1">
    <citation type="submission" date="2021-05" db="EMBL/GenBank/DDBJ databases">
        <authorList>
            <person name="Scholz U."/>
            <person name="Mascher M."/>
            <person name="Fiebig A."/>
        </authorList>
    </citation>
    <scope>NUCLEOTIDE SEQUENCE [LARGE SCALE GENOMIC DNA]</scope>
</reference>
<sequence length="917" mass="102450">MRLVPSAFLRRAASMSYHYNRRGSPWPHRGYSSCPSPPYAYADAANDSLRRGGGAHAPPPQYTQGPQFQPPPYGYSYGQPQVQSYRSVPYNYSHPQQPFPSPQYAYGNPNQYAPWPPQPHGAVPPNAGFQPPNAGFLPPNAGFQPPNAGFMPPHAGFRPWGLQQRPRLAEYKREWRYVQKLPPRQAERFKVLSYNILADYLAQDHQDLYEGIPSCFMDWNWRKNKIALEIGWWHPDILCFQEVDKFADLEQEMATRGFKGIWKMRTGNAVDGCAIFWRAERFQLRFEENIEFNKLGLRDNVAQLCVLESLVQRNVQTGPVHLSTSPNYPQQANQVVVCNIHVLYNPKRGDIKLGQVRTLLDRAYAISKMWNDAPVILCGDFNATPKSPLYNFLSEQKLNLAGLARNNISGQQTSSSQGLYAGYNSSRYTFRPPLHAANGREGRIITRDGRMPQSEANDLVRDHCRAGREPDLTDIASASFLNSGSSNCSGNNRPCSSSSILNEQGLPSCMVGHAKDACNSDAEAHVKATEGEESAAVDSSSEHGFGGSKIESKESDIADFQYSRTAVYDEILQSDSSETVDSRHLLSSNEPSGLKDSLRELRVVSSTDSNSLEGLSGDVISEDVTCSFEGSSVQSENVSKNCPSEKEKCDQSTSGKNNGTTTESESSHFSDSLKFADTLHKMSNLRVEEEINAGPTHLTSPAEPLRQSNCATSDACVNQGIPEVNNKHLDLHSCPDEFGNHARFVGDDASASSDMISDPTFYKDFFGDNERLHVDEYRLPTISNRSPHVQRMVPYGRYYNDPYRWTVDEIKAATGKEECTYVEHNLKVRSVYTDVEDFKGTKDANKEPLATSYNRKFMGTVDYIWASKDLQTVNVLDTFPEEILKQTIGFPTKKWGSDHIALVCELAFTNDAQQTGR</sequence>
<evidence type="ECO:0000313" key="2">
    <source>
        <dbReference type="Proteomes" id="UP001732700"/>
    </source>
</evidence>
<keyword evidence="2" id="KW-1185">Reference proteome</keyword>
<protein>
    <submittedName>
        <fullName evidence="1">Uncharacterized protein</fullName>
    </submittedName>
</protein>
<name>A0ACD5VR31_AVESA</name>
<evidence type="ECO:0000313" key="1">
    <source>
        <dbReference type="EnsemblPlants" id="AVESA.00010b.r2.3CG0471510.1.CDS"/>
    </source>
</evidence>